<dbReference type="Gene3D" id="2.170.130.10">
    <property type="entry name" value="TonB-dependent receptor, plug domain"/>
    <property type="match status" value="1"/>
</dbReference>
<protein>
    <recommendedName>
        <fullName evidence="8">TonB-dependent receptor plug domain-containing protein</fullName>
    </recommendedName>
</protein>
<name>A0A1V9FGA6_9BACT</name>
<dbReference type="NCBIfam" id="TIGR04057">
    <property type="entry name" value="SusC_RagA_signa"/>
    <property type="match status" value="1"/>
</dbReference>
<keyword evidence="4 7" id="KW-0812">Transmembrane</keyword>
<dbReference type="InterPro" id="IPR023997">
    <property type="entry name" value="TonB-dep_OMP_SusC/RagA_CS"/>
</dbReference>
<dbReference type="SUPFAM" id="SSF56935">
    <property type="entry name" value="Porins"/>
    <property type="match status" value="1"/>
</dbReference>
<comment type="caution">
    <text evidence="9">The sequence shown here is derived from an EMBL/GenBank/DDBJ whole genome shotgun (WGS) entry which is preliminary data.</text>
</comment>
<evidence type="ECO:0000256" key="7">
    <source>
        <dbReference type="PROSITE-ProRule" id="PRU01360"/>
    </source>
</evidence>
<dbReference type="STRING" id="550983.A4R26_25090"/>
<dbReference type="EMBL" id="LWBP01000195">
    <property type="protein sequence ID" value="OQP57370.1"/>
    <property type="molecule type" value="Genomic_DNA"/>
</dbReference>
<comment type="subcellular location">
    <subcellularLocation>
        <location evidence="1 7">Cell outer membrane</location>
        <topology evidence="1 7">Multi-pass membrane protein</topology>
    </subcellularLocation>
</comment>
<evidence type="ECO:0000313" key="10">
    <source>
        <dbReference type="Proteomes" id="UP000192276"/>
    </source>
</evidence>
<reference evidence="10" key="1">
    <citation type="submission" date="2016-04" db="EMBL/GenBank/DDBJ databases">
        <authorList>
            <person name="Chen L."/>
            <person name="Zhuang W."/>
            <person name="Wang G."/>
        </authorList>
    </citation>
    <scope>NUCLEOTIDE SEQUENCE [LARGE SCALE GENOMIC DNA]</scope>
    <source>
        <strain evidence="10">208</strain>
    </source>
</reference>
<organism evidence="9 10">
    <name type="scientific">Niastella populi</name>
    <dbReference type="NCBI Taxonomy" id="550983"/>
    <lineage>
        <taxon>Bacteria</taxon>
        <taxon>Pseudomonadati</taxon>
        <taxon>Bacteroidota</taxon>
        <taxon>Chitinophagia</taxon>
        <taxon>Chitinophagales</taxon>
        <taxon>Chitinophagaceae</taxon>
        <taxon>Niastella</taxon>
    </lineage>
</organism>
<dbReference type="InterPro" id="IPR037066">
    <property type="entry name" value="Plug_dom_sf"/>
</dbReference>
<sequence length="998" mass="109362">MKRQKGIKAKRHSLIIHTTHMYKLLKYCFCFGLLMVSAAGNKLFARQQQALTARIDSIINIEPAESVNIGYLSPKRTNITGAVSVVNENRIKDFASVSIDALLQGQVAGVRVVNISGAPGGGALVNVRGVATINAGSLPLYIVDGIPVKAYRMSGALARNADNNPLADINPDDIAGITVLKDANATALYGMRGANGVVLITTYGGTSGKTYLDFSGYTGVMQAPDPLSVLNADQYREYILEKERARGLSDAEINNGIGRYLLLSTPANQVERYNNNTNWQKDALKTGRFNNYHLTLRGGDAVAKYSLNVGYTSQSGVLKNTSFERFSTRFNLDYKVGRKLSFLNTLSYTRTNRELSEMGNAFNTNPLFLTAVKSPALTAFQQSAEGEDLRDLDSADYAGRNNPYAVQNGLRNTSNTNRILGRITGQYTFSPYLNLRIAIAGDYFRLDEERFRPAAGFAPEGYIIRSSAAGKSYELMLLNENTLNYTRTSASGDHTFDATIGSAFQSTAQDAKVGVYVNATSDQFSGISSANETDPNLDSIGSASPSWKLLSFFGTVRYRFMNRYLFDVNIRADGSSRFAPRSRGGNRWGYFPSIGAAWRISDEAFLRNNKIISELKLRTSYGITGNQEVGYYNSFNAIVPAPYNNYSAVRLGILGNKNFQWEETKQFNVGLDAEFIEGRIGVAIDYYTRKTAHLFNTINIPGISGFDKYAVSEGAIKNNGVELSLNGRIFTGAFGWQTSITAAYNKNRIVSLPGKLNPVVNYGDYSSIVLAGNAVGAFYGYNALGVYANSSDVSVRNGAADTNPFRGGDIIFEDVDRNGIIDEGDRKVIGNTNPDYYGGIYNVFSYRNFDLSVFIDFAVGNDVYNAQRAALESMSNYDNQSTGIQGRWQKEGDVTGVPRLLHGDAVGNTRFSSRWIEDGSYARFKAITLGYNFPLKGSLKNAFKTARVLVTAQNLYTFSDYKGFSAEVGSITNPILYGVDYGNVPQLKTFMVGVKLGL</sequence>
<gene>
    <name evidence="9" type="ORF">A4R26_25090</name>
</gene>
<dbReference type="GO" id="GO:0009279">
    <property type="term" value="C:cell outer membrane"/>
    <property type="evidence" value="ECO:0007669"/>
    <property type="project" value="UniProtKB-SubCell"/>
</dbReference>
<keyword evidence="6 7" id="KW-0998">Cell outer membrane</keyword>
<evidence type="ECO:0000256" key="4">
    <source>
        <dbReference type="ARBA" id="ARBA00022692"/>
    </source>
</evidence>
<dbReference type="Pfam" id="PF07715">
    <property type="entry name" value="Plug"/>
    <property type="match status" value="1"/>
</dbReference>
<keyword evidence="2 7" id="KW-0813">Transport</keyword>
<dbReference type="PROSITE" id="PS52016">
    <property type="entry name" value="TONB_DEPENDENT_REC_3"/>
    <property type="match status" value="1"/>
</dbReference>
<proteinExistence type="inferred from homology"/>
<evidence type="ECO:0000256" key="3">
    <source>
        <dbReference type="ARBA" id="ARBA00022452"/>
    </source>
</evidence>
<evidence type="ECO:0000256" key="6">
    <source>
        <dbReference type="ARBA" id="ARBA00023237"/>
    </source>
</evidence>
<dbReference type="InterPro" id="IPR039426">
    <property type="entry name" value="TonB-dep_rcpt-like"/>
</dbReference>
<evidence type="ECO:0000259" key="8">
    <source>
        <dbReference type="Pfam" id="PF07715"/>
    </source>
</evidence>
<keyword evidence="3 7" id="KW-1134">Transmembrane beta strand</keyword>
<dbReference type="InterPro" id="IPR012910">
    <property type="entry name" value="Plug_dom"/>
</dbReference>
<comment type="similarity">
    <text evidence="7">Belongs to the TonB-dependent receptor family.</text>
</comment>
<evidence type="ECO:0000256" key="1">
    <source>
        <dbReference type="ARBA" id="ARBA00004571"/>
    </source>
</evidence>
<dbReference type="Proteomes" id="UP000192276">
    <property type="component" value="Unassembled WGS sequence"/>
</dbReference>
<dbReference type="NCBIfam" id="TIGR04056">
    <property type="entry name" value="OMP_RagA_SusC"/>
    <property type="match status" value="1"/>
</dbReference>
<dbReference type="Gene3D" id="2.40.170.20">
    <property type="entry name" value="TonB-dependent receptor, beta-barrel domain"/>
    <property type="match status" value="1"/>
</dbReference>
<evidence type="ECO:0000256" key="5">
    <source>
        <dbReference type="ARBA" id="ARBA00023136"/>
    </source>
</evidence>
<evidence type="ECO:0000313" key="9">
    <source>
        <dbReference type="EMBL" id="OQP57370.1"/>
    </source>
</evidence>
<feature type="domain" description="TonB-dependent receptor plug" evidence="8">
    <location>
        <begin position="77"/>
        <end position="197"/>
    </location>
</feature>
<accession>A0A1V9FGA6</accession>
<dbReference type="AlphaFoldDB" id="A0A1V9FGA6"/>
<dbReference type="InterPro" id="IPR023996">
    <property type="entry name" value="TonB-dep_OMP_SusC/RagA"/>
</dbReference>
<evidence type="ECO:0000256" key="2">
    <source>
        <dbReference type="ARBA" id="ARBA00022448"/>
    </source>
</evidence>
<keyword evidence="5 7" id="KW-0472">Membrane</keyword>
<keyword evidence="10" id="KW-1185">Reference proteome</keyword>
<dbReference type="InterPro" id="IPR036942">
    <property type="entry name" value="Beta-barrel_TonB_sf"/>
</dbReference>